<evidence type="ECO:0000256" key="2">
    <source>
        <dbReference type="ARBA" id="ARBA00022679"/>
    </source>
</evidence>
<feature type="domain" description="DNA methylase N-4/N-6" evidence="3">
    <location>
        <begin position="271"/>
        <end position="389"/>
    </location>
</feature>
<dbReference type="InterPro" id="IPR029063">
    <property type="entry name" value="SAM-dependent_MTases_sf"/>
</dbReference>
<dbReference type="GO" id="GO:0032259">
    <property type="term" value="P:methylation"/>
    <property type="evidence" value="ECO:0007669"/>
    <property type="project" value="UniProtKB-KW"/>
</dbReference>
<name>A0A8S5QEJ4_9CAUD</name>
<proteinExistence type="predicted"/>
<dbReference type="GO" id="GO:0003677">
    <property type="term" value="F:DNA binding"/>
    <property type="evidence" value="ECO:0007669"/>
    <property type="project" value="InterPro"/>
</dbReference>
<dbReference type="SUPFAM" id="SSF53335">
    <property type="entry name" value="S-adenosyl-L-methionine-dependent methyltransferases"/>
    <property type="match status" value="2"/>
</dbReference>
<organism evidence="4">
    <name type="scientific">Myoviridae sp. ctn8H20</name>
    <dbReference type="NCBI Taxonomy" id="2825169"/>
    <lineage>
        <taxon>Viruses</taxon>
        <taxon>Duplodnaviria</taxon>
        <taxon>Heunggongvirae</taxon>
        <taxon>Uroviricota</taxon>
        <taxon>Caudoviricetes</taxon>
    </lineage>
</organism>
<sequence length="390" mass="45577">MPVNLETPYTYENSSNPWIMDPKSKEGWDSLIKIDGQSISAEYMWSLNAEGREKLFKKVFDYYREKGFPYEVLDEKDLINEFKKLKSYDSKKILTPEGFISNSGNLCLDVCRHFNKDNFWKAKGDTRTISIEEVFGNDELFIKVLKNRMGWNTSKEDGTERPYMFGISDKTIRDGIKNSGLGYGVSNFRPTIAKFFYEKYLKGIKEPKVFDYSAGWGARALAAMSLGIKYYATDPLTHETVNKMLTFYNGEGRCYNLGSENEEICDLVPKVDMCLSCPPYFTLERYSEDKTQSYNQFDEYKDWIEKYWRGTVQNCYKILKEGGKFVLIIKDSYKKFEIKKNMEQILFENGFISEEMFQYKTSKNHLSGKIKTGELTKNSEYVLVYTKEKE</sequence>
<protein>
    <submittedName>
        <fullName evidence="4">Putative modification methylase</fullName>
    </submittedName>
</protein>
<dbReference type="GO" id="GO:0008170">
    <property type="term" value="F:N-methyltransferase activity"/>
    <property type="evidence" value="ECO:0007669"/>
    <property type="project" value="InterPro"/>
</dbReference>
<accession>A0A8S5QEJ4</accession>
<evidence type="ECO:0000256" key="1">
    <source>
        <dbReference type="ARBA" id="ARBA00022603"/>
    </source>
</evidence>
<dbReference type="EMBL" id="BK015645">
    <property type="protein sequence ID" value="DAE17710.1"/>
    <property type="molecule type" value="Genomic_DNA"/>
</dbReference>
<dbReference type="Pfam" id="PF01555">
    <property type="entry name" value="N6_N4_Mtase"/>
    <property type="match status" value="1"/>
</dbReference>
<dbReference type="InterPro" id="IPR002941">
    <property type="entry name" value="DNA_methylase_N4/N6"/>
</dbReference>
<evidence type="ECO:0000259" key="3">
    <source>
        <dbReference type="Pfam" id="PF01555"/>
    </source>
</evidence>
<keyword evidence="1 4" id="KW-0489">Methyltransferase</keyword>
<evidence type="ECO:0000313" key="4">
    <source>
        <dbReference type="EMBL" id="DAE17710.1"/>
    </source>
</evidence>
<keyword evidence="2" id="KW-0808">Transferase</keyword>
<reference evidence="4" key="1">
    <citation type="journal article" date="2021" name="Proc. Natl. Acad. Sci. U.S.A.">
        <title>A Catalog of Tens of Thousands of Viruses from Human Metagenomes Reveals Hidden Associations with Chronic Diseases.</title>
        <authorList>
            <person name="Tisza M.J."/>
            <person name="Buck C.B."/>
        </authorList>
    </citation>
    <scope>NUCLEOTIDE SEQUENCE</scope>
    <source>
        <strain evidence="4">Ctn8H20</strain>
    </source>
</reference>
<dbReference type="Gene3D" id="3.40.50.150">
    <property type="entry name" value="Vaccinia Virus protein VP39"/>
    <property type="match status" value="1"/>
</dbReference>